<dbReference type="GO" id="GO:1900376">
    <property type="term" value="P:regulation of secondary metabolite biosynthetic process"/>
    <property type="evidence" value="ECO:0007669"/>
    <property type="project" value="TreeGrafter"/>
</dbReference>
<comment type="cofactor">
    <cofactor evidence="7">
        <name>Zn(2+)</name>
        <dbReference type="ChEBI" id="CHEBI:29105"/>
    </cofactor>
    <text evidence="7">Binds 1 zinc ion per subunit.</text>
</comment>
<dbReference type="STRING" id="1915309.AXG55_08885"/>
<dbReference type="EMBL" id="CP017834">
    <property type="protein sequence ID" value="APJ04015.1"/>
    <property type="molecule type" value="Genomic_DNA"/>
</dbReference>
<comment type="similarity">
    <text evidence="1">Belongs to the Fur family.</text>
</comment>
<dbReference type="InterPro" id="IPR043135">
    <property type="entry name" value="Fur_C"/>
</dbReference>
<evidence type="ECO:0008006" key="10">
    <source>
        <dbReference type="Google" id="ProtNLM"/>
    </source>
</evidence>
<evidence type="ECO:0000256" key="3">
    <source>
        <dbReference type="ARBA" id="ARBA00022833"/>
    </source>
</evidence>
<dbReference type="GO" id="GO:0005829">
    <property type="term" value="C:cytosol"/>
    <property type="evidence" value="ECO:0007669"/>
    <property type="project" value="TreeGrafter"/>
</dbReference>
<feature type="binding site" evidence="7">
    <location>
        <position position="122"/>
    </location>
    <ligand>
        <name>Zn(2+)</name>
        <dbReference type="ChEBI" id="CHEBI:29105"/>
    </ligand>
</feature>
<dbReference type="RefSeq" id="WP_148697761.1">
    <property type="nucleotide sequence ID" value="NZ_CP017834.1"/>
</dbReference>
<feature type="binding site" evidence="7">
    <location>
        <position position="119"/>
    </location>
    <ligand>
        <name>Zn(2+)</name>
        <dbReference type="ChEBI" id="CHEBI:29105"/>
    </ligand>
</feature>
<accession>A0A1L4D1D0</accession>
<dbReference type="OrthoDB" id="8659436at2"/>
<dbReference type="InterPro" id="IPR036388">
    <property type="entry name" value="WH-like_DNA-bd_sf"/>
</dbReference>
<feature type="binding site" evidence="7">
    <location>
        <position position="161"/>
    </location>
    <ligand>
        <name>Zn(2+)</name>
        <dbReference type="ChEBI" id="CHEBI:29105"/>
    </ligand>
</feature>
<organism evidence="8 9">
    <name type="scientific">Silvanigrella aquatica</name>
    <dbReference type="NCBI Taxonomy" id="1915309"/>
    <lineage>
        <taxon>Bacteria</taxon>
        <taxon>Pseudomonadati</taxon>
        <taxon>Bdellovibrionota</taxon>
        <taxon>Oligoflexia</taxon>
        <taxon>Silvanigrellales</taxon>
        <taxon>Silvanigrellaceae</taxon>
        <taxon>Silvanigrella</taxon>
    </lineage>
</organism>
<keyword evidence="4" id="KW-0805">Transcription regulation</keyword>
<evidence type="ECO:0000313" key="9">
    <source>
        <dbReference type="Proteomes" id="UP000184731"/>
    </source>
</evidence>
<evidence type="ECO:0000256" key="2">
    <source>
        <dbReference type="ARBA" id="ARBA00022491"/>
    </source>
</evidence>
<evidence type="ECO:0000256" key="4">
    <source>
        <dbReference type="ARBA" id="ARBA00023015"/>
    </source>
</evidence>
<keyword evidence="9" id="KW-1185">Reference proteome</keyword>
<dbReference type="GO" id="GO:0045892">
    <property type="term" value="P:negative regulation of DNA-templated transcription"/>
    <property type="evidence" value="ECO:0007669"/>
    <property type="project" value="TreeGrafter"/>
</dbReference>
<gene>
    <name evidence="8" type="ORF">AXG55_08885</name>
</gene>
<dbReference type="GO" id="GO:0003700">
    <property type="term" value="F:DNA-binding transcription factor activity"/>
    <property type="evidence" value="ECO:0007669"/>
    <property type="project" value="InterPro"/>
</dbReference>
<dbReference type="PANTHER" id="PTHR33202">
    <property type="entry name" value="ZINC UPTAKE REGULATION PROTEIN"/>
    <property type="match status" value="1"/>
</dbReference>
<feature type="binding site" evidence="7">
    <location>
        <position position="164"/>
    </location>
    <ligand>
        <name>Zn(2+)</name>
        <dbReference type="ChEBI" id="CHEBI:29105"/>
    </ligand>
</feature>
<keyword evidence="6" id="KW-0804">Transcription</keyword>
<dbReference type="InterPro" id="IPR036390">
    <property type="entry name" value="WH_DNA-bd_sf"/>
</dbReference>
<reference evidence="8 9" key="1">
    <citation type="submission" date="2016-10" db="EMBL/GenBank/DDBJ databases">
        <title>Silvanigrella aquatica sp. nov., isolated from a freshwater lake located in the Black Forest, Germany, description of Silvanigrellaceae fam. nov., Silvanigrellales ord. nov., reclassification of the order Bdellovibrionales in the class Oligoflexia, reclassification of the families Bacteriovoracaceae and Halobacteriovoraceae in the new order Bacteriovoracales ord. nov., and reclassification of the family Pseudobacteriovoracaceae in the order Oligoflexiales.</title>
        <authorList>
            <person name="Hahn M.W."/>
            <person name="Schmidt J."/>
            <person name="Koll U."/>
            <person name="Rohde M."/>
            <person name="Verbag S."/>
            <person name="Pitt A."/>
            <person name="Nakai R."/>
            <person name="Naganuma T."/>
            <person name="Lang E."/>
        </authorList>
    </citation>
    <scope>NUCLEOTIDE SEQUENCE [LARGE SCALE GENOMIC DNA]</scope>
    <source>
        <strain evidence="8 9">MWH-Nonnen-W8red</strain>
    </source>
</reference>
<evidence type="ECO:0000256" key="1">
    <source>
        <dbReference type="ARBA" id="ARBA00007957"/>
    </source>
</evidence>
<evidence type="ECO:0000256" key="6">
    <source>
        <dbReference type="ARBA" id="ARBA00023163"/>
    </source>
</evidence>
<proteinExistence type="inferred from homology"/>
<dbReference type="Pfam" id="PF01475">
    <property type="entry name" value="FUR"/>
    <property type="match status" value="1"/>
</dbReference>
<dbReference type="KEGG" id="saqi:AXG55_08885"/>
<keyword evidence="7" id="KW-0479">Metal-binding</keyword>
<evidence type="ECO:0000256" key="7">
    <source>
        <dbReference type="PIRSR" id="PIRSR602481-1"/>
    </source>
</evidence>
<protein>
    <recommendedName>
        <fullName evidence="10">Ferric uptake regulation protein</fullName>
    </recommendedName>
</protein>
<keyword evidence="5" id="KW-0238">DNA-binding</keyword>
<dbReference type="Gene3D" id="1.10.10.10">
    <property type="entry name" value="Winged helix-like DNA-binding domain superfamily/Winged helix DNA-binding domain"/>
    <property type="match status" value="1"/>
</dbReference>
<evidence type="ECO:0000313" key="8">
    <source>
        <dbReference type="EMBL" id="APJ04015.1"/>
    </source>
</evidence>
<dbReference type="GO" id="GO:0000976">
    <property type="term" value="F:transcription cis-regulatory region binding"/>
    <property type="evidence" value="ECO:0007669"/>
    <property type="project" value="TreeGrafter"/>
</dbReference>
<dbReference type="SUPFAM" id="SSF46785">
    <property type="entry name" value="Winged helix' DNA-binding domain"/>
    <property type="match status" value="1"/>
</dbReference>
<dbReference type="Proteomes" id="UP000184731">
    <property type="component" value="Chromosome"/>
</dbReference>
<keyword evidence="3 7" id="KW-0862">Zinc</keyword>
<dbReference type="InterPro" id="IPR002481">
    <property type="entry name" value="FUR"/>
</dbReference>
<dbReference type="PANTHER" id="PTHR33202:SF6">
    <property type="entry name" value="ZINC UPTAKE REGULATION PROTEIN"/>
    <property type="match status" value="1"/>
</dbReference>
<keyword evidence="2" id="KW-0678">Repressor</keyword>
<dbReference type="GO" id="GO:0008270">
    <property type="term" value="F:zinc ion binding"/>
    <property type="evidence" value="ECO:0007669"/>
    <property type="project" value="TreeGrafter"/>
</dbReference>
<sequence>MECNKNHHQMAHVHHSGYCNGKLFKDAAFDALKAAHCRITRPRLAVIECLAQATVPLSPKNIYEYVLQNNDDKIDQVSVYRILETFIQLNLIHQVFPSGDYLPCTTSCEKNSNHIILNCIHCGKVTEIDIDGNDILKIYEYIKNKIYFLPAKNRIQIDGMCHSCQ</sequence>
<name>A0A1L4D1D0_9BACT</name>
<dbReference type="Gene3D" id="3.30.1490.190">
    <property type="match status" value="1"/>
</dbReference>
<evidence type="ECO:0000256" key="5">
    <source>
        <dbReference type="ARBA" id="ARBA00023125"/>
    </source>
</evidence>
<dbReference type="AlphaFoldDB" id="A0A1L4D1D0"/>